<evidence type="ECO:0000256" key="1">
    <source>
        <dbReference type="SAM" id="MobiDB-lite"/>
    </source>
</evidence>
<dbReference type="EMBL" id="FPAT01000004">
    <property type="protein sequence ID" value="SFT61612.1"/>
    <property type="molecule type" value="Genomic_DNA"/>
</dbReference>
<name>A0A1I6ZG06_9ACTN</name>
<proteinExistence type="predicted"/>
<feature type="compositionally biased region" description="Basic residues" evidence="1">
    <location>
        <begin position="244"/>
        <end position="263"/>
    </location>
</feature>
<sequence length="263" mass="28468">MRRGLAGRTPPPSTVHPVGHIRGTRHRSATTNDDNQPAPHGTLTSDARRKPEAAKPTGTPSGGESLRVPSVRVSHAVGSRYSGRVHSGGRPCVTVGEVLAPVERVEFPESPHVPAGRGFQIRHAHLNIRSPQREAFLADPTGREDREAPATLPSTDAHRSGNRGTKCVGLADRPGLRAQRGRGVEVIETHTGEDPTILQVNRRSRCSSPMIHLTDSRIHEMLVQVHPASLNAWSASEANAGRSKLNRNLKRGTSRPKKVRGRC</sequence>
<protein>
    <submittedName>
        <fullName evidence="2">Uncharacterized protein</fullName>
    </submittedName>
</protein>
<evidence type="ECO:0000313" key="3">
    <source>
        <dbReference type="Proteomes" id="UP000199165"/>
    </source>
</evidence>
<feature type="region of interest" description="Disordered" evidence="1">
    <location>
        <begin position="138"/>
        <end position="173"/>
    </location>
</feature>
<dbReference type="AlphaFoldDB" id="A0A1I6ZG06"/>
<accession>A0A1I6ZG06</accession>
<dbReference type="Proteomes" id="UP000199165">
    <property type="component" value="Unassembled WGS sequence"/>
</dbReference>
<reference evidence="3" key="1">
    <citation type="submission" date="2016-10" db="EMBL/GenBank/DDBJ databases">
        <authorList>
            <person name="Varghese N."/>
            <person name="Submissions S."/>
        </authorList>
    </citation>
    <scope>NUCLEOTIDE SEQUENCE [LARGE SCALE GENOMIC DNA]</scope>
    <source>
        <strain evidence="3">DSM 45501</strain>
    </source>
</reference>
<feature type="region of interest" description="Disordered" evidence="1">
    <location>
        <begin position="242"/>
        <end position="263"/>
    </location>
</feature>
<organism evidence="2 3">
    <name type="scientific">Actinopolyspora righensis</name>
    <dbReference type="NCBI Taxonomy" id="995060"/>
    <lineage>
        <taxon>Bacteria</taxon>
        <taxon>Bacillati</taxon>
        <taxon>Actinomycetota</taxon>
        <taxon>Actinomycetes</taxon>
        <taxon>Actinopolysporales</taxon>
        <taxon>Actinopolysporaceae</taxon>
        <taxon>Actinopolyspora</taxon>
        <taxon>Actinopolyspora alba group</taxon>
    </lineage>
</organism>
<dbReference type="STRING" id="995060.SAMN04487904_104317"/>
<gene>
    <name evidence="2" type="ORF">SAMN04487904_104317</name>
</gene>
<feature type="region of interest" description="Disordered" evidence="1">
    <location>
        <begin position="1"/>
        <end position="70"/>
    </location>
</feature>
<evidence type="ECO:0000313" key="2">
    <source>
        <dbReference type="EMBL" id="SFT61612.1"/>
    </source>
</evidence>
<keyword evidence="3" id="KW-1185">Reference proteome</keyword>